<evidence type="ECO:0000313" key="2">
    <source>
        <dbReference type="Proteomes" id="UP000076643"/>
    </source>
</evidence>
<dbReference type="Gene3D" id="2.60.120.10">
    <property type="entry name" value="Jelly Rolls"/>
    <property type="match status" value="1"/>
</dbReference>
<gene>
    <name evidence="1" type="ORF">N475_13560</name>
</gene>
<dbReference type="SUPFAM" id="SSF51182">
    <property type="entry name" value="RmlC-like cupins"/>
    <property type="match status" value="1"/>
</dbReference>
<dbReference type="EMBL" id="AUYB01000098">
    <property type="protein sequence ID" value="KZN39781.1"/>
    <property type="molecule type" value="Genomic_DNA"/>
</dbReference>
<accession>A0A161ZZB1</accession>
<dbReference type="InterPro" id="IPR014710">
    <property type="entry name" value="RmlC-like_jellyroll"/>
</dbReference>
<dbReference type="PATRIC" id="fig|1365250.3.peg.1942"/>
<organism evidence="1 2">
    <name type="scientific">Pseudoalteromonas luteoviolacea DSM 6061</name>
    <dbReference type="NCBI Taxonomy" id="1365250"/>
    <lineage>
        <taxon>Bacteria</taxon>
        <taxon>Pseudomonadati</taxon>
        <taxon>Pseudomonadota</taxon>
        <taxon>Gammaproteobacteria</taxon>
        <taxon>Alteromonadales</taxon>
        <taxon>Pseudoalteromonadaceae</taxon>
        <taxon>Pseudoalteromonas</taxon>
    </lineage>
</organism>
<protein>
    <recommendedName>
        <fullName evidence="3">Cupin 2 conserved barrel domain-containing protein</fullName>
    </recommendedName>
</protein>
<dbReference type="AlphaFoldDB" id="A0A161ZZB1"/>
<sequence length="213" mass="23872">MQCSNQSIALFIANVGEICIDLRSKNSFSSLNRMELQAQLHFLCENIATITVQKLSDITANLVFCRSNCIEQAEIEIKFKTDEIPFYKSFVRGHVEFESQAFGKVDILFEEAQFGVYLLNIEPGKSIPNHIHLEMEEHELILDSGLYLDNKPIVAGNAFSWPKGVIHGYQNRGDKVATVLCIDSPKFIPSDEIIVANLQDDLKSKEFTGEAGA</sequence>
<proteinExistence type="predicted"/>
<reference evidence="1 2" key="1">
    <citation type="submission" date="2013-07" db="EMBL/GenBank/DDBJ databases">
        <title>Comparative Genomic and Metabolomic Analysis of Twelve Strains of Pseudoalteromonas luteoviolacea.</title>
        <authorList>
            <person name="Vynne N.G."/>
            <person name="Mansson M."/>
            <person name="Gram L."/>
        </authorList>
    </citation>
    <scope>NUCLEOTIDE SEQUENCE [LARGE SCALE GENOMIC DNA]</scope>
    <source>
        <strain evidence="1 2">DSM 6061</strain>
    </source>
</reference>
<dbReference type="RefSeq" id="WP_063365096.1">
    <property type="nucleotide sequence ID" value="NZ_AQHB01000023.1"/>
</dbReference>
<comment type="caution">
    <text evidence="1">The sequence shown here is derived from an EMBL/GenBank/DDBJ whole genome shotgun (WGS) entry which is preliminary data.</text>
</comment>
<dbReference type="InterPro" id="IPR011051">
    <property type="entry name" value="RmlC_Cupin_sf"/>
</dbReference>
<dbReference type="Proteomes" id="UP000076643">
    <property type="component" value="Unassembled WGS sequence"/>
</dbReference>
<keyword evidence="2" id="KW-1185">Reference proteome</keyword>
<evidence type="ECO:0008006" key="3">
    <source>
        <dbReference type="Google" id="ProtNLM"/>
    </source>
</evidence>
<name>A0A161ZZB1_9GAMM</name>
<evidence type="ECO:0000313" key="1">
    <source>
        <dbReference type="EMBL" id="KZN39781.1"/>
    </source>
</evidence>